<name>A0ABU6YQX4_9FABA</name>
<proteinExistence type="predicted"/>
<sequence>MPPINEYKRARLPNFYVIILHTPRRERKKERERSEGCSEVVVVINIHPPFPATITSTPELRLTHRLRLREALITLYVSILTLRYGSRNFPPISLLQFCENQDFKFSVQNPPKADSSSSESILRRYASRERFIKEYIIDDENLECVLSFGIRCKDGGYVPLASDARMVVMSCLLPKLMIYMSRSDKGACGSTTRLTAIADYRT</sequence>
<gene>
    <name evidence="1" type="ORF">PIB30_087015</name>
</gene>
<keyword evidence="2" id="KW-1185">Reference proteome</keyword>
<dbReference type="Proteomes" id="UP001341840">
    <property type="component" value="Unassembled WGS sequence"/>
</dbReference>
<organism evidence="1 2">
    <name type="scientific">Stylosanthes scabra</name>
    <dbReference type="NCBI Taxonomy" id="79078"/>
    <lineage>
        <taxon>Eukaryota</taxon>
        <taxon>Viridiplantae</taxon>
        <taxon>Streptophyta</taxon>
        <taxon>Embryophyta</taxon>
        <taxon>Tracheophyta</taxon>
        <taxon>Spermatophyta</taxon>
        <taxon>Magnoliopsida</taxon>
        <taxon>eudicotyledons</taxon>
        <taxon>Gunneridae</taxon>
        <taxon>Pentapetalae</taxon>
        <taxon>rosids</taxon>
        <taxon>fabids</taxon>
        <taxon>Fabales</taxon>
        <taxon>Fabaceae</taxon>
        <taxon>Papilionoideae</taxon>
        <taxon>50 kb inversion clade</taxon>
        <taxon>dalbergioids sensu lato</taxon>
        <taxon>Dalbergieae</taxon>
        <taxon>Pterocarpus clade</taxon>
        <taxon>Stylosanthes</taxon>
    </lineage>
</organism>
<evidence type="ECO:0000313" key="1">
    <source>
        <dbReference type="EMBL" id="MED6212802.1"/>
    </source>
</evidence>
<reference evidence="1 2" key="1">
    <citation type="journal article" date="2023" name="Plants (Basel)">
        <title>Bridging the Gap: Combining Genomics and Transcriptomics Approaches to Understand Stylosanthes scabra, an Orphan Legume from the Brazilian Caatinga.</title>
        <authorList>
            <person name="Ferreira-Neto J.R.C."/>
            <person name="da Silva M.D."/>
            <person name="Binneck E."/>
            <person name="de Melo N.F."/>
            <person name="da Silva R.H."/>
            <person name="de Melo A.L.T.M."/>
            <person name="Pandolfi V."/>
            <person name="Bustamante F.O."/>
            <person name="Brasileiro-Vidal A.C."/>
            <person name="Benko-Iseppon A.M."/>
        </authorList>
    </citation>
    <scope>NUCLEOTIDE SEQUENCE [LARGE SCALE GENOMIC DNA]</scope>
    <source>
        <tissue evidence="1">Leaves</tissue>
    </source>
</reference>
<accession>A0ABU6YQX4</accession>
<comment type="caution">
    <text evidence="1">The sequence shown here is derived from an EMBL/GenBank/DDBJ whole genome shotgun (WGS) entry which is preliminary data.</text>
</comment>
<dbReference type="EMBL" id="JASCZI010243170">
    <property type="protein sequence ID" value="MED6212802.1"/>
    <property type="molecule type" value="Genomic_DNA"/>
</dbReference>
<evidence type="ECO:0000313" key="2">
    <source>
        <dbReference type="Proteomes" id="UP001341840"/>
    </source>
</evidence>
<protein>
    <submittedName>
        <fullName evidence="1">Uncharacterized protein</fullName>
    </submittedName>
</protein>